<dbReference type="EMBL" id="CP022657">
    <property type="protein sequence ID" value="ASS74164.1"/>
    <property type="molecule type" value="Genomic_DNA"/>
</dbReference>
<evidence type="ECO:0000313" key="4">
    <source>
        <dbReference type="Proteomes" id="UP000214688"/>
    </source>
</evidence>
<evidence type="ECO:0000259" key="2">
    <source>
        <dbReference type="Pfam" id="PF15615"/>
    </source>
</evidence>
<evidence type="ECO:0008006" key="5">
    <source>
        <dbReference type="Google" id="ProtNLM"/>
    </source>
</evidence>
<name>A0A223CYC8_9BACL</name>
<dbReference type="Pfam" id="PF15615">
    <property type="entry name" value="TerB_C"/>
    <property type="match status" value="1"/>
</dbReference>
<accession>A0A223CYC8</accession>
<feature type="domain" description="TerB N-terminal" evidence="1">
    <location>
        <begin position="27"/>
        <end position="169"/>
    </location>
</feature>
<organism evidence="3 4">
    <name type="scientific">Tumebacillus algifaecis</name>
    <dbReference type="NCBI Taxonomy" id="1214604"/>
    <lineage>
        <taxon>Bacteria</taxon>
        <taxon>Bacillati</taxon>
        <taxon>Bacillota</taxon>
        <taxon>Bacilli</taxon>
        <taxon>Bacillales</taxon>
        <taxon>Alicyclobacillaceae</taxon>
        <taxon>Tumebacillus</taxon>
    </lineage>
</organism>
<dbReference type="Pfam" id="PF13208">
    <property type="entry name" value="TerB_N"/>
    <property type="match status" value="1"/>
</dbReference>
<keyword evidence="4" id="KW-1185">Reference proteome</keyword>
<dbReference type="Proteomes" id="UP000214688">
    <property type="component" value="Chromosome"/>
</dbReference>
<evidence type="ECO:0000259" key="1">
    <source>
        <dbReference type="Pfam" id="PF13208"/>
    </source>
</evidence>
<dbReference type="InterPro" id="IPR028932">
    <property type="entry name" value="TerB-C"/>
</dbReference>
<dbReference type="InterPro" id="IPR025266">
    <property type="entry name" value="TerB_N"/>
</dbReference>
<proteinExistence type="predicted"/>
<reference evidence="3 4" key="1">
    <citation type="journal article" date="2015" name="Int. J. Syst. Evol. Microbiol.">
        <title>Tumebacillus algifaecis sp. nov., isolated from decomposing algal scum.</title>
        <authorList>
            <person name="Wu Y.F."/>
            <person name="Zhang B."/>
            <person name="Xing P."/>
            <person name="Wu Q.L."/>
            <person name="Liu S.J."/>
        </authorList>
    </citation>
    <scope>NUCLEOTIDE SEQUENCE [LARGE SCALE GENOMIC DNA]</scope>
    <source>
        <strain evidence="3 4">THMBR28</strain>
    </source>
</reference>
<protein>
    <recommendedName>
        <fullName evidence="5">TerB N-terminal domain-containing protein</fullName>
    </recommendedName>
</protein>
<evidence type="ECO:0000313" key="3">
    <source>
        <dbReference type="EMBL" id="ASS74164.1"/>
    </source>
</evidence>
<sequence>MSRPLELGEVKAKEFRAQVARWKEVAGTPAPEVEFFHNWPKHEHLNKAQLRWFLYWRRLWERGVVKKTSLSYMMIHIYELLSLEYIKQPEKAVERLIHFYTEFHNIQPKLDVTLVRWIGDLYLKLNDLDNALYWYTKGPLGDLYEKLSWYRFGDLDIPMPVLLKVAGMAKTGFYRERMPGIEEEIEAMMHVAFRAFYRREGMHPLDKFARYTDDPVIYLFSNTPIHEKYVLDGYRRYDYAGSFVHWVKNGLRCAENLIRRTEGKPLLKYDESVTIYFAELEADYPAKPKVREKAPQLPEPVLSRELPEQPIELDLSRVRALAQETDWLVEMMYEGSKEELLFVKNESVTSSAMGESNEAEQAETTADDSSAAVSESLLLAPLFAVPEAGQFEDFFASLSFAEQDFLRHLSRSGEQPRRTLSDWLKGRRMFLDAVVMSINEQAIDAGLDPIVSDDGEAIALEAEYDDAMRRSCNDE</sequence>
<dbReference type="AlphaFoldDB" id="A0A223CYC8"/>
<feature type="domain" description="TerB-C" evidence="2">
    <location>
        <begin position="305"/>
        <end position="465"/>
    </location>
</feature>
<gene>
    <name evidence="3" type="ORF">CIG75_03615</name>
</gene>
<dbReference type="KEGG" id="tab:CIG75_03615"/>